<comment type="domain">
    <text evidence="10">Consists of three domains: the N-terminal catalytic domain, the editing domain and the C-terminal anticodon-binding domain.</text>
</comment>
<keyword evidence="3 10" id="KW-0963">Cytoplasm</keyword>
<dbReference type="InterPro" id="IPR023717">
    <property type="entry name" value="Pro-tRNA-Synthase_IIa_type1"/>
</dbReference>
<evidence type="ECO:0000256" key="2">
    <source>
        <dbReference type="ARBA" id="ARBA00011738"/>
    </source>
</evidence>
<evidence type="ECO:0000256" key="5">
    <source>
        <dbReference type="ARBA" id="ARBA00022741"/>
    </source>
</evidence>
<name>A0ABU8SGM2_9LACO</name>
<dbReference type="InterPro" id="IPR006195">
    <property type="entry name" value="aa-tRNA-synth_II"/>
</dbReference>
<dbReference type="Pfam" id="PF00587">
    <property type="entry name" value="tRNA-synt_2b"/>
    <property type="match status" value="1"/>
</dbReference>
<evidence type="ECO:0000259" key="11">
    <source>
        <dbReference type="PROSITE" id="PS50862"/>
    </source>
</evidence>
<evidence type="ECO:0000256" key="1">
    <source>
        <dbReference type="ARBA" id="ARBA00004496"/>
    </source>
</evidence>
<dbReference type="InterPro" id="IPR004500">
    <property type="entry name" value="Pro-tRNA-synth_IIa_bac-type"/>
</dbReference>
<dbReference type="CDD" id="cd04334">
    <property type="entry name" value="ProRS-INS"/>
    <property type="match status" value="1"/>
</dbReference>
<dbReference type="HAMAP" id="MF_01569">
    <property type="entry name" value="Pro_tRNA_synth_type1"/>
    <property type="match status" value="1"/>
</dbReference>
<keyword evidence="6 10" id="KW-0067">ATP-binding</keyword>
<dbReference type="InterPro" id="IPR036621">
    <property type="entry name" value="Anticodon-bd_dom_sf"/>
</dbReference>
<keyword evidence="7 10" id="KW-0648">Protein biosynthesis</keyword>
<reference evidence="12 13" key="1">
    <citation type="submission" date="2023-10" db="EMBL/GenBank/DDBJ databases">
        <title>Holzapfeliella saturejae sp. nov. isolated from Satureja montana flowers.</title>
        <authorList>
            <person name="Alcantara C."/>
            <person name="Zuniga M."/>
            <person name="Landete J.M."/>
            <person name="Monedero V."/>
        </authorList>
    </citation>
    <scope>NUCLEOTIDE SEQUENCE [LARGE SCALE GENOMIC DNA]</scope>
    <source>
        <strain evidence="12 13">He02</strain>
    </source>
</reference>
<dbReference type="SUPFAM" id="SSF55826">
    <property type="entry name" value="YbaK/ProRS associated domain"/>
    <property type="match status" value="1"/>
</dbReference>
<dbReference type="Gene3D" id="3.90.960.10">
    <property type="entry name" value="YbaK/aminoacyl-tRNA synthetase-associated domain"/>
    <property type="match status" value="1"/>
</dbReference>
<dbReference type="InterPro" id="IPR004154">
    <property type="entry name" value="Anticodon-bd"/>
</dbReference>
<comment type="catalytic activity">
    <reaction evidence="9 10">
        <text>tRNA(Pro) + L-proline + ATP = L-prolyl-tRNA(Pro) + AMP + diphosphate</text>
        <dbReference type="Rhea" id="RHEA:14305"/>
        <dbReference type="Rhea" id="RHEA-COMP:9700"/>
        <dbReference type="Rhea" id="RHEA-COMP:9702"/>
        <dbReference type="ChEBI" id="CHEBI:30616"/>
        <dbReference type="ChEBI" id="CHEBI:33019"/>
        <dbReference type="ChEBI" id="CHEBI:60039"/>
        <dbReference type="ChEBI" id="CHEBI:78442"/>
        <dbReference type="ChEBI" id="CHEBI:78532"/>
        <dbReference type="ChEBI" id="CHEBI:456215"/>
        <dbReference type="EC" id="6.1.1.15"/>
    </reaction>
</comment>
<proteinExistence type="inferred from homology"/>
<evidence type="ECO:0000256" key="9">
    <source>
        <dbReference type="ARBA" id="ARBA00047671"/>
    </source>
</evidence>
<evidence type="ECO:0000256" key="6">
    <source>
        <dbReference type="ARBA" id="ARBA00022840"/>
    </source>
</evidence>
<comment type="similarity">
    <text evidence="10">Belongs to the class-II aminoacyl-tRNA synthetase family. ProS type 1 subfamily.</text>
</comment>
<gene>
    <name evidence="10" type="primary">proS</name>
    <name evidence="12" type="ORF">R4Y45_04730</name>
</gene>
<dbReference type="NCBIfam" id="NF006625">
    <property type="entry name" value="PRK09194.1"/>
    <property type="match status" value="1"/>
</dbReference>
<comment type="subunit">
    <text evidence="2 10">Homodimer.</text>
</comment>
<dbReference type="PANTHER" id="PTHR42753:SF2">
    <property type="entry name" value="PROLINE--TRNA LIGASE"/>
    <property type="match status" value="1"/>
</dbReference>
<accession>A0ABU8SGM2</accession>
<dbReference type="RefSeq" id="WP_339969788.1">
    <property type="nucleotide sequence ID" value="NZ_JAWMWG010000001.1"/>
</dbReference>
<dbReference type="Proteomes" id="UP001377804">
    <property type="component" value="Unassembled WGS sequence"/>
</dbReference>
<dbReference type="PROSITE" id="PS50862">
    <property type="entry name" value="AA_TRNA_LIGASE_II"/>
    <property type="match status" value="1"/>
</dbReference>
<dbReference type="InterPro" id="IPR050062">
    <property type="entry name" value="Pro-tRNA_synthetase"/>
</dbReference>
<keyword evidence="5 10" id="KW-0547">Nucleotide-binding</keyword>
<dbReference type="InterPro" id="IPR002314">
    <property type="entry name" value="aa-tRNA-synt_IIb"/>
</dbReference>
<dbReference type="InterPro" id="IPR036754">
    <property type="entry name" value="YbaK/aa-tRNA-synt-asso_dom_sf"/>
</dbReference>
<comment type="subcellular location">
    <subcellularLocation>
        <location evidence="1 10">Cytoplasm</location>
    </subcellularLocation>
</comment>
<feature type="domain" description="Aminoacyl-transfer RNA synthetases class-II family profile" evidence="11">
    <location>
        <begin position="33"/>
        <end position="464"/>
    </location>
</feature>
<evidence type="ECO:0000313" key="12">
    <source>
        <dbReference type="EMBL" id="MEJ6348530.1"/>
    </source>
</evidence>
<dbReference type="GO" id="GO:0004827">
    <property type="term" value="F:proline-tRNA ligase activity"/>
    <property type="evidence" value="ECO:0007669"/>
    <property type="project" value="UniProtKB-EC"/>
</dbReference>
<evidence type="ECO:0000256" key="3">
    <source>
        <dbReference type="ARBA" id="ARBA00022490"/>
    </source>
</evidence>
<evidence type="ECO:0000256" key="4">
    <source>
        <dbReference type="ARBA" id="ARBA00022598"/>
    </source>
</evidence>
<dbReference type="Gene3D" id="3.40.50.800">
    <property type="entry name" value="Anticodon-binding domain"/>
    <property type="match status" value="1"/>
</dbReference>
<dbReference type="PANTHER" id="PTHR42753">
    <property type="entry name" value="MITOCHONDRIAL RIBOSOME PROTEIN L39/PROLYL-TRNA LIGASE FAMILY MEMBER"/>
    <property type="match status" value="1"/>
</dbReference>
<keyword evidence="13" id="KW-1185">Reference proteome</keyword>
<evidence type="ECO:0000256" key="7">
    <source>
        <dbReference type="ARBA" id="ARBA00022917"/>
    </source>
</evidence>
<dbReference type="PRINTS" id="PR01046">
    <property type="entry name" value="TRNASYNTHPRO"/>
</dbReference>
<dbReference type="CDD" id="cd00861">
    <property type="entry name" value="ProRS_anticodon_short"/>
    <property type="match status" value="1"/>
</dbReference>
<dbReference type="InterPro" id="IPR007214">
    <property type="entry name" value="YbaK/aa-tRNA-synth-assoc-dom"/>
</dbReference>
<dbReference type="InterPro" id="IPR002316">
    <property type="entry name" value="Pro-tRNA-ligase_IIa"/>
</dbReference>
<dbReference type="EMBL" id="JAWMWG010000001">
    <property type="protein sequence ID" value="MEJ6348530.1"/>
    <property type="molecule type" value="Genomic_DNA"/>
</dbReference>
<comment type="function">
    <text evidence="10">Catalyzes the attachment of proline to tRNA(Pro) in a two-step reaction: proline is first activated by ATP to form Pro-AMP and then transferred to the acceptor end of tRNA(Pro). As ProRS can inadvertently accommodate and process non-cognate amino acids such as alanine and cysteine, to avoid such errors it has two additional distinct editing activities against alanine. One activity is designated as 'pretransfer' editing and involves the tRNA(Pro)-independent hydrolysis of activated Ala-AMP. The other activity is designated 'posttransfer' editing and involves deacylation of mischarged Ala-tRNA(Pro). The misacylated Cys-tRNA(Pro) is not edited by ProRS.</text>
</comment>
<dbReference type="InterPro" id="IPR033730">
    <property type="entry name" value="ProRS_core_prok"/>
</dbReference>
<keyword evidence="8 10" id="KW-0030">Aminoacyl-tRNA synthetase</keyword>
<dbReference type="Pfam" id="PF03129">
    <property type="entry name" value="HGTP_anticodon"/>
    <property type="match status" value="1"/>
</dbReference>
<dbReference type="NCBIfam" id="TIGR00409">
    <property type="entry name" value="proS_fam_II"/>
    <property type="match status" value="1"/>
</dbReference>
<dbReference type="Gene3D" id="3.30.930.10">
    <property type="entry name" value="Bira Bifunctional Protein, Domain 2"/>
    <property type="match status" value="2"/>
</dbReference>
<dbReference type="InterPro" id="IPR044140">
    <property type="entry name" value="ProRS_anticodon_short"/>
</dbReference>
<dbReference type="SUPFAM" id="SSF55681">
    <property type="entry name" value="Class II aaRS and biotin synthetases"/>
    <property type="match status" value="1"/>
</dbReference>
<evidence type="ECO:0000256" key="8">
    <source>
        <dbReference type="ARBA" id="ARBA00023146"/>
    </source>
</evidence>
<protein>
    <recommendedName>
        <fullName evidence="10">Proline--tRNA ligase</fullName>
        <ecNumber evidence="10">6.1.1.15</ecNumber>
    </recommendedName>
    <alternativeName>
        <fullName evidence="10">Prolyl-tRNA synthetase</fullName>
        <shortName evidence="10">ProRS</shortName>
    </alternativeName>
</protein>
<dbReference type="CDD" id="cd00779">
    <property type="entry name" value="ProRS_core_prok"/>
    <property type="match status" value="1"/>
</dbReference>
<dbReference type="EC" id="6.1.1.15" evidence="10"/>
<dbReference type="SUPFAM" id="SSF52954">
    <property type="entry name" value="Class II aaRS ABD-related"/>
    <property type="match status" value="1"/>
</dbReference>
<evidence type="ECO:0000313" key="13">
    <source>
        <dbReference type="Proteomes" id="UP001377804"/>
    </source>
</evidence>
<dbReference type="InterPro" id="IPR045864">
    <property type="entry name" value="aa-tRNA-synth_II/BPL/LPL"/>
</dbReference>
<keyword evidence="4 10" id="KW-0436">Ligase</keyword>
<sequence length="564" mass="63574">MKQSKFFMPTLKETPSDAEAVSHQLMLRGGYVRQVTAGVYSYLPLANRVLSKVSQIIREEMESIDLSEMMMPELLPASLWQKSGRYDSYGPNLFKLKDRHERDFILGPTHEETFTEIVAQEIKSYKRLPFSLFQIQTKFRDENRPRFGLLRGREFIMKDGYSFASNYDQLDQQYENMKNAYLKIFVRTGVDVKPIIGDAGAMGGSDSLEFGAPAAIGEDIIVYTDSGYAANIEMASSYFVKEENNEPLQDVEKVETPNIKTIADLADFLNISEKDIVKSVVYIADEKPVLVLIRGDQEVNEVKLKNLLQVEDLHLATSEEQVELTQVKSGSIGPVNQDFAKEVVADRNIQNMANFVVGANETGFQLKNVNLNRDFTPDNFADIAVVKEGELDPSGKDELKFTRGIEIGHIFKLGTRYSESMNAKFLDENGKAQPVIMGSYGIGVSRLLSAIIEQHHDDRGILWPKEVAPFSVHLIQMKMNDDEQTQISEKLYQDLQSQFEVLYDDRAERPGVKFADADLLGAPFRVIIGKKAAEGIVEVKNNQTKEAVELQLSEVTNYLKNEIG</sequence>
<dbReference type="Pfam" id="PF04073">
    <property type="entry name" value="tRNA_edit"/>
    <property type="match status" value="1"/>
</dbReference>
<organism evidence="12 13">
    <name type="scientific">Holzapfeliella saturejae</name>
    <dbReference type="NCBI Taxonomy" id="3082953"/>
    <lineage>
        <taxon>Bacteria</taxon>
        <taxon>Bacillati</taxon>
        <taxon>Bacillota</taxon>
        <taxon>Bacilli</taxon>
        <taxon>Lactobacillales</taxon>
        <taxon>Lactobacillaceae</taxon>
        <taxon>Holzapfeliella</taxon>
    </lineage>
</organism>
<evidence type="ECO:0000256" key="10">
    <source>
        <dbReference type="HAMAP-Rule" id="MF_01569"/>
    </source>
</evidence>
<comment type="caution">
    <text evidence="12">The sequence shown here is derived from an EMBL/GenBank/DDBJ whole genome shotgun (WGS) entry which is preliminary data.</text>
</comment>